<comment type="catalytic activity">
    <reaction evidence="8">
        <text>L-seryl-[protein] + ATP = O-phospho-L-seryl-[protein] + ADP + H(+)</text>
        <dbReference type="Rhea" id="RHEA:17989"/>
        <dbReference type="Rhea" id="RHEA-COMP:9863"/>
        <dbReference type="Rhea" id="RHEA-COMP:11604"/>
        <dbReference type="ChEBI" id="CHEBI:15378"/>
        <dbReference type="ChEBI" id="CHEBI:29999"/>
        <dbReference type="ChEBI" id="CHEBI:30616"/>
        <dbReference type="ChEBI" id="CHEBI:83421"/>
        <dbReference type="ChEBI" id="CHEBI:456216"/>
        <dbReference type="EC" id="2.7.11.1"/>
    </reaction>
</comment>
<dbReference type="EMBL" id="JABEZY010000007">
    <property type="protein sequence ID" value="MBA0741086.1"/>
    <property type="molecule type" value="Genomic_DNA"/>
</dbReference>
<protein>
    <recommendedName>
        <fullName evidence="1">non-specific serine/threonine protein kinase</fullName>
        <ecNumber evidence="1">2.7.11.1</ecNumber>
    </recommendedName>
</protein>
<sequence>MDRADMMVGPGMDMPIMHDSDRYDFVKDIGSGNFGVARLMRDKITKELVAVKYIERGDKIDENVRREIINHRSLRHPNIVRFKEVILTPTHLAIVMEYASGGELFGRICAAGRFNEDEARFFFQQLLSGVSYCHAMQVCHRDLKLENTLLDGSPAPRLKICDFGYSKSSVLHSQPKSTVGTPAYIAPEVLQRQEYDGKFSNEEGLEWYVVASLMCNANVWSCGVTLYVMLVGAYPFEDPDEPKDFRKTIQRILSVQYSIPDFVQISPECRHLISRIFVADPTARITIPEIRNHEWFLKNLPADLMDENTMGNHFEEPDQPMQSMDTIRQIIAEATIPAAGASDLSHMSDILDDEDMDDLDSESELDIDSSGEIIYAM</sequence>
<dbReference type="FunFam" id="1.10.510.10:FF:000085">
    <property type="entry name" value="Serine/threonine-protein kinase SRK2E"/>
    <property type="match status" value="1"/>
</dbReference>
<dbReference type="PROSITE" id="PS00108">
    <property type="entry name" value="PROTEIN_KINASE_ST"/>
    <property type="match status" value="1"/>
</dbReference>
<dbReference type="InterPro" id="IPR011009">
    <property type="entry name" value="Kinase-like_dom_sf"/>
</dbReference>
<dbReference type="SUPFAM" id="SSF56112">
    <property type="entry name" value="Protein kinase-like (PK-like)"/>
    <property type="match status" value="1"/>
</dbReference>
<comment type="similarity">
    <text evidence="10">Belongs to the protein kinase superfamily.</text>
</comment>
<keyword evidence="2 10" id="KW-0723">Serine/threonine-protein kinase</keyword>
<dbReference type="InterPro" id="IPR008271">
    <property type="entry name" value="Ser/Thr_kinase_AS"/>
</dbReference>
<dbReference type="InterPro" id="IPR000719">
    <property type="entry name" value="Prot_kinase_dom"/>
</dbReference>
<keyword evidence="4 9" id="KW-0547">Nucleotide-binding</keyword>
<dbReference type="Pfam" id="PF00069">
    <property type="entry name" value="Pkinase"/>
    <property type="match status" value="2"/>
</dbReference>
<keyword evidence="6 9" id="KW-0067">ATP-binding</keyword>
<dbReference type="Gene3D" id="1.10.510.10">
    <property type="entry name" value="Transferase(Phosphotransferase) domain 1"/>
    <property type="match status" value="1"/>
</dbReference>
<dbReference type="FunFam" id="3.30.200.20:FF:000045">
    <property type="entry name" value="Serine/threonine-protein kinase SRK2E"/>
    <property type="match status" value="1"/>
</dbReference>
<dbReference type="PANTHER" id="PTHR24343">
    <property type="entry name" value="SERINE/THREONINE KINASE"/>
    <property type="match status" value="1"/>
</dbReference>
<dbReference type="Proteomes" id="UP000593579">
    <property type="component" value="Unassembled WGS sequence"/>
</dbReference>
<gene>
    <name evidence="12" type="ORF">Gogos_014257</name>
</gene>
<dbReference type="PANTHER" id="PTHR24343:SF564">
    <property type="entry name" value="SERINE_THREONINE-PROTEIN KINASE SRK2I-LIKE"/>
    <property type="match status" value="1"/>
</dbReference>
<reference evidence="12 13" key="1">
    <citation type="journal article" date="2019" name="Genome Biol. Evol.">
        <title>Insights into the evolution of the New World diploid cottons (Gossypium, subgenus Houzingenia) based on genome sequencing.</title>
        <authorList>
            <person name="Grover C.E."/>
            <person name="Arick M.A. 2nd"/>
            <person name="Thrash A."/>
            <person name="Conover J.L."/>
            <person name="Sanders W.S."/>
            <person name="Peterson D.G."/>
            <person name="Frelichowski J.E."/>
            <person name="Scheffler J.A."/>
            <person name="Scheffler B.E."/>
            <person name="Wendel J.F."/>
        </authorList>
    </citation>
    <scope>NUCLEOTIDE SEQUENCE [LARGE SCALE GENOMIC DNA]</scope>
    <source>
        <strain evidence="12">5</strain>
        <tissue evidence="12">Leaf</tissue>
    </source>
</reference>
<keyword evidence="5" id="KW-0418">Kinase</keyword>
<dbReference type="GO" id="GO:0004674">
    <property type="term" value="F:protein serine/threonine kinase activity"/>
    <property type="evidence" value="ECO:0007669"/>
    <property type="project" value="UniProtKB-KW"/>
</dbReference>
<evidence type="ECO:0000259" key="11">
    <source>
        <dbReference type="PROSITE" id="PS50011"/>
    </source>
</evidence>
<dbReference type="Gene3D" id="3.30.200.20">
    <property type="entry name" value="Phosphorylase Kinase, domain 1"/>
    <property type="match status" value="1"/>
</dbReference>
<proteinExistence type="inferred from homology"/>
<evidence type="ECO:0000256" key="1">
    <source>
        <dbReference type="ARBA" id="ARBA00012513"/>
    </source>
</evidence>
<dbReference type="GO" id="GO:0009414">
    <property type="term" value="P:response to water deprivation"/>
    <property type="evidence" value="ECO:0007669"/>
    <property type="project" value="UniProtKB-ARBA"/>
</dbReference>
<dbReference type="OrthoDB" id="193931at2759"/>
<evidence type="ECO:0000256" key="3">
    <source>
        <dbReference type="ARBA" id="ARBA00022679"/>
    </source>
</evidence>
<dbReference type="SMART" id="SM00220">
    <property type="entry name" value="S_TKc"/>
    <property type="match status" value="1"/>
</dbReference>
<evidence type="ECO:0000256" key="10">
    <source>
        <dbReference type="RuleBase" id="RU000304"/>
    </source>
</evidence>
<accession>A0A7J9BY66</accession>
<comment type="catalytic activity">
    <reaction evidence="7">
        <text>L-threonyl-[protein] + ATP = O-phospho-L-threonyl-[protein] + ADP + H(+)</text>
        <dbReference type="Rhea" id="RHEA:46608"/>
        <dbReference type="Rhea" id="RHEA-COMP:11060"/>
        <dbReference type="Rhea" id="RHEA-COMP:11605"/>
        <dbReference type="ChEBI" id="CHEBI:15378"/>
        <dbReference type="ChEBI" id="CHEBI:30013"/>
        <dbReference type="ChEBI" id="CHEBI:30616"/>
        <dbReference type="ChEBI" id="CHEBI:61977"/>
        <dbReference type="ChEBI" id="CHEBI:456216"/>
        <dbReference type="EC" id="2.7.11.1"/>
    </reaction>
</comment>
<dbReference type="InterPro" id="IPR017441">
    <property type="entry name" value="Protein_kinase_ATP_BS"/>
</dbReference>
<feature type="binding site" evidence="9">
    <location>
        <position position="52"/>
    </location>
    <ligand>
        <name>ATP</name>
        <dbReference type="ChEBI" id="CHEBI:30616"/>
    </ligand>
</feature>
<dbReference type="PROSITE" id="PS00107">
    <property type="entry name" value="PROTEIN_KINASE_ATP"/>
    <property type="match status" value="1"/>
</dbReference>
<evidence type="ECO:0000256" key="7">
    <source>
        <dbReference type="ARBA" id="ARBA00047899"/>
    </source>
</evidence>
<evidence type="ECO:0000256" key="4">
    <source>
        <dbReference type="ARBA" id="ARBA00022741"/>
    </source>
</evidence>
<evidence type="ECO:0000313" key="13">
    <source>
        <dbReference type="Proteomes" id="UP000593579"/>
    </source>
</evidence>
<evidence type="ECO:0000256" key="9">
    <source>
        <dbReference type="PROSITE-ProRule" id="PRU10141"/>
    </source>
</evidence>
<organism evidence="12 13">
    <name type="scientific">Gossypium gossypioides</name>
    <name type="common">Mexican cotton</name>
    <name type="synonym">Selera gossypioides</name>
    <dbReference type="NCBI Taxonomy" id="34282"/>
    <lineage>
        <taxon>Eukaryota</taxon>
        <taxon>Viridiplantae</taxon>
        <taxon>Streptophyta</taxon>
        <taxon>Embryophyta</taxon>
        <taxon>Tracheophyta</taxon>
        <taxon>Spermatophyta</taxon>
        <taxon>Magnoliopsida</taxon>
        <taxon>eudicotyledons</taxon>
        <taxon>Gunneridae</taxon>
        <taxon>Pentapetalae</taxon>
        <taxon>rosids</taxon>
        <taxon>malvids</taxon>
        <taxon>Malvales</taxon>
        <taxon>Malvaceae</taxon>
        <taxon>Malvoideae</taxon>
        <taxon>Gossypium</taxon>
    </lineage>
</organism>
<dbReference type="EC" id="2.7.11.1" evidence="1"/>
<dbReference type="GO" id="GO:0005634">
    <property type="term" value="C:nucleus"/>
    <property type="evidence" value="ECO:0007669"/>
    <property type="project" value="TreeGrafter"/>
</dbReference>
<dbReference type="GO" id="GO:0009651">
    <property type="term" value="P:response to salt stress"/>
    <property type="evidence" value="ECO:0007669"/>
    <property type="project" value="UniProtKB-ARBA"/>
</dbReference>
<evidence type="ECO:0000256" key="8">
    <source>
        <dbReference type="ARBA" id="ARBA00048679"/>
    </source>
</evidence>
<dbReference type="GO" id="GO:0005524">
    <property type="term" value="F:ATP binding"/>
    <property type="evidence" value="ECO:0007669"/>
    <property type="project" value="UniProtKB-UniRule"/>
</dbReference>
<dbReference type="PROSITE" id="PS50011">
    <property type="entry name" value="PROTEIN_KINASE_DOM"/>
    <property type="match status" value="1"/>
</dbReference>
<evidence type="ECO:0000256" key="2">
    <source>
        <dbReference type="ARBA" id="ARBA00022527"/>
    </source>
</evidence>
<comment type="caution">
    <text evidence="12">The sequence shown here is derived from an EMBL/GenBank/DDBJ whole genome shotgun (WGS) entry which is preliminary data.</text>
</comment>
<feature type="domain" description="Protein kinase" evidence="11">
    <location>
        <begin position="23"/>
        <end position="296"/>
    </location>
</feature>
<name>A0A7J9BY66_GOSGO</name>
<evidence type="ECO:0000256" key="5">
    <source>
        <dbReference type="ARBA" id="ARBA00022777"/>
    </source>
</evidence>
<dbReference type="AlphaFoldDB" id="A0A7J9BY66"/>
<keyword evidence="3" id="KW-0808">Transferase</keyword>
<dbReference type="GO" id="GO:0009738">
    <property type="term" value="P:abscisic acid-activated signaling pathway"/>
    <property type="evidence" value="ECO:0007669"/>
    <property type="project" value="UniProtKB-ARBA"/>
</dbReference>
<keyword evidence="13" id="KW-1185">Reference proteome</keyword>
<evidence type="ECO:0000256" key="6">
    <source>
        <dbReference type="ARBA" id="ARBA00022840"/>
    </source>
</evidence>
<evidence type="ECO:0000313" key="12">
    <source>
        <dbReference type="EMBL" id="MBA0741086.1"/>
    </source>
</evidence>